<dbReference type="Proteomes" id="UP000092714">
    <property type="component" value="Unassembled WGS sequence"/>
</dbReference>
<dbReference type="EMBL" id="MAPZ01000014">
    <property type="protein sequence ID" value="OBY11463.1"/>
    <property type="molecule type" value="Genomic_DNA"/>
</dbReference>
<keyword evidence="2" id="KW-1185">Reference proteome</keyword>
<evidence type="ECO:0000313" key="1">
    <source>
        <dbReference type="EMBL" id="OBY11463.1"/>
    </source>
</evidence>
<sequence>MRLKKLSLILILGFTLFLGCNTTNKIKGDFTNITPAEVQIKETTYLLTDEIISNEDVQEEIGAIAQVHEIVSYMENDNPYKNPGKIFKLKDIEIEEGIGVEVNDKIYLAEYKKEI</sequence>
<dbReference type="RefSeq" id="WP_055254105.1">
    <property type="nucleotide sequence ID" value="NZ_CYZW01000004.1"/>
</dbReference>
<accession>A0A174DP60</accession>
<comment type="caution">
    <text evidence="1">The sequence shown here is derived from an EMBL/GenBank/DDBJ whole genome shotgun (WGS) entry which is preliminary data.</text>
</comment>
<name>A0A174DP60_9CLOT</name>
<protein>
    <submittedName>
        <fullName evidence="1">Uncharacterized protein</fullName>
    </submittedName>
</protein>
<dbReference type="AlphaFoldDB" id="A0A174DP60"/>
<dbReference type="PROSITE" id="PS51257">
    <property type="entry name" value="PROKAR_LIPOPROTEIN"/>
    <property type="match status" value="1"/>
</dbReference>
<dbReference type="OrthoDB" id="2969507at2"/>
<gene>
    <name evidence="1" type="ORF">CP373A1_05795</name>
</gene>
<reference evidence="1 2" key="1">
    <citation type="submission" date="2016-06" db="EMBL/GenBank/DDBJ databases">
        <authorList>
            <person name="Kjaerup R.B."/>
            <person name="Dalgaard T.S."/>
            <person name="Juul-Madsen H.R."/>
        </authorList>
    </citation>
    <scope>NUCLEOTIDE SEQUENCE [LARGE SCALE GENOMIC DNA]</scope>
    <source>
        <strain evidence="1 2">373-A1</strain>
    </source>
</reference>
<proteinExistence type="predicted"/>
<evidence type="ECO:0000313" key="2">
    <source>
        <dbReference type="Proteomes" id="UP000092714"/>
    </source>
</evidence>
<organism evidence="1 2">
    <name type="scientific">Clostridium paraputrificum</name>
    <dbReference type="NCBI Taxonomy" id="29363"/>
    <lineage>
        <taxon>Bacteria</taxon>
        <taxon>Bacillati</taxon>
        <taxon>Bacillota</taxon>
        <taxon>Clostridia</taxon>
        <taxon>Eubacteriales</taxon>
        <taxon>Clostridiaceae</taxon>
        <taxon>Clostridium</taxon>
    </lineage>
</organism>